<dbReference type="EMBL" id="OV696699">
    <property type="protein sequence ID" value="CAH1244515.1"/>
    <property type="molecule type" value="Genomic_DNA"/>
</dbReference>
<evidence type="ECO:0000256" key="2">
    <source>
        <dbReference type="SAM" id="MobiDB-lite"/>
    </source>
</evidence>
<dbReference type="InterPro" id="IPR016186">
    <property type="entry name" value="C-type_lectin-like/link_sf"/>
</dbReference>
<dbReference type="PANTHER" id="PTHR22801:SF63">
    <property type="entry name" value="C-TYPE LECTIN DOMAIN-CONTAINING PROTEIN"/>
    <property type="match status" value="1"/>
</dbReference>
<dbReference type="OrthoDB" id="10057776at2759"/>
<name>A0A8J9YZJ2_BRALA</name>
<evidence type="ECO:0000256" key="1">
    <source>
        <dbReference type="ARBA" id="ARBA00022679"/>
    </source>
</evidence>
<accession>A0A8J9YZJ2</accession>
<evidence type="ECO:0000259" key="3">
    <source>
        <dbReference type="PROSITE" id="PS50041"/>
    </source>
</evidence>
<reference evidence="4" key="1">
    <citation type="submission" date="2022-01" db="EMBL/GenBank/DDBJ databases">
        <authorList>
            <person name="Braso-Vives M."/>
        </authorList>
    </citation>
    <scope>NUCLEOTIDE SEQUENCE</scope>
</reference>
<dbReference type="GO" id="GO:0008194">
    <property type="term" value="F:UDP-glycosyltransferase activity"/>
    <property type="evidence" value="ECO:0007669"/>
    <property type="project" value="InterPro"/>
</dbReference>
<dbReference type="InterPro" id="IPR001304">
    <property type="entry name" value="C-type_lectin-like"/>
</dbReference>
<dbReference type="Proteomes" id="UP000838412">
    <property type="component" value="Chromosome 14"/>
</dbReference>
<organism evidence="4 5">
    <name type="scientific">Branchiostoma lanceolatum</name>
    <name type="common">Common lancelet</name>
    <name type="synonym">Amphioxus lanceolatum</name>
    <dbReference type="NCBI Taxonomy" id="7740"/>
    <lineage>
        <taxon>Eukaryota</taxon>
        <taxon>Metazoa</taxon>
        <taxon>Chordata</taxon>
        <taxon>Cephalochordata</taxon>
        <taxon>Leptocardii</taxon>
        <taxon>Amphioxiformes</taxon>
        <taxon>Branchiostomatidae</taxon>
        <taxon>Branchiostoma</taxon>
    </lineage>
</organism>
<dbReference type="SUPFAM" id="SSF56436">
    <property type="entry name" value="C-type lectin-like"/>
    <property type="match status" value="1"/>
</dbReference>
<dbReference type="SUPFAM" id="SSF53756">
    <property type="entry name" value="UDP-Glycosyltransferase/glycogen phosphorylase"/>
    <property type="match status" value="1"/>
</dbReference>
<dbReference type="CDD" id="cd00037">
    <property type="entry name" value="CLECT"/>
    <property type="match status" value="1"/>
</dbReference>
<evidence type="ECO:0000313" key="5">
    <source>
        <dbReference type="Proteomes" id="UP000838412"/>
    </source>
</evidence>
<evidence type="ECO:0000313" key="4">
    <source>
        <dbReference type="EMBL" id="CAH1244515.1"/>
    </source>
</evidence>
<dbReference type="InterPro" id="IPR050801">
    <property type="entry name" value="Ca-Dep_Lectins_ImmuneDev"/>
</dbReference>
<dbReference type="Pfam" id="PF00201">
    <property type="entry name" value="UDPGT"/>
    <property type="match status" value="1"/>
</dbReference>
<proteinExistence type="predicted"/>
<keyword evidence="5" id="KW-1185">Reference proteome</keyword>
<dbReference type="SMART" id="SM00034">
    <property type="entry name" value="CLECT"/>
    <property type="match status" value="1"/>
</dbReference>
<gene>
    <name evidence="4" type="primary">COLEC11</name>
    <name evidence="4" type="ORF">BLAG_LOCUS7142</name>
</gene>
<protein>
    <submittedName>
        <fullName evidence="4">COLEC11 protein</fullName>
    </submittedName>
</protein>
<dbReference type="InterPro" id="IPR016187">
    <property type="entry name" value="CTDL_fold"/>
</dbReference>
<feature type="compositionally biased region" description="Acidic residues" evidence="2">
    <location>
        <begin position="109"/>
        <end position="118"/>
    </location>
</feature>
<feature type="region of interest" description="Disordered" evidence="2">
    <location>
        <begin position="109"/>
        <end position="128"/>
    </location>
</feature>
<dbReference type="PANTHER" id="PTHR22801">
    <property type="entry name" value="LITHOSTATHINE"/>
    <property type="match status" value="1"/>
</dbReference>
<dbReference type="Pfam" id="PF00059">
    <property type="entry name" value="Lectin_C"/>
    <property type="match status" value="1"/>
</dbReference>
<dbReference type="Gene3D" id="3.10.100.10">
    <property type="entry name" value="Mannose-Binding Protein A, subunit A"/>
    <property type="match status" value="1"/>
</dbReference>
<dbReference type="InterPro" id="IPR002213">
    <property type="entry name" value="UDP_glucos_trans"/>
</dbReference>
<dbReference type="PROSITE" id="PS50041">
    <property type="entry name" value="C_TYPE_LECTIN_2"/>
    <property type="match status" value="1"/>
</dbReference>
<keyword evidence="1" id="KW-0808">Transferase</keyword>
<feature type="domain" description="C-type lectin" evidence="3">
    <location>
        <begin position="284"/>
        <end position="400"/>
    </location>
</feature>
<dbReference type="AlphaFoldDB" id="A0A8J9YZJ2"/>
<sequence>MVQKDVLPSSEGTSFTIAMGNAFIGYLCAQADGKAFREHFKMAALQTTTACCAHAFVSEGNAEKDHDFCGDDVTTDVTNTCDLLDLAAGEDTANDVTSDVTNTCDLLDLSDGEDTEDDVSSRSGETRPRHADFTEAEVITVTACPVYVLHCYQETAARLSRLHRDQPQSPMERAVWWVEHVMKHGGLPHLRPRAVELTWYQYYLLDVAVFLLAVCSTVSSFNFTSTNGPFGKAVPTVVSQPESLEETCEDYMIFDESTKECKNMSTTVGTETGSLNCPPDTVPFSNSCYILMDQSADYMTARKICETGGGYLVVVKDEAEHQFLIEHINSTVDIWIGLDDIINEGTFMYNDGSPLGVFTKWAYGEPNDATGIQDCVHLWPLAGMTWDDTICTKEKLFVCEFEK</sequence>